<gene>
    <name evidence="7" type="ORF">HaLaN_07284</name>
</gene>
<evidence type="ECO:0000256" key="3">
    <source>
        <dbReference type="ARBA" id="ARBA00022692"/>
    </source>
</evidence>
<dbReference type="Proteomes" id="UP000485058">
    <property type="component" value="Unassembled WGS sequence"/>
</dbReference>
<dbReference type="PANTHER" id="PTHR12608:SF6">
    <property type="entry name" value="PROTEIN PAM71, CHLOROPLASTIC"/>
    <property type="match status" value="1"/>
</dbReference>
<dbReference type="GO" id="GO:0015085">
    <property type="term" value="F:calcium ion transmembrane transporter activity"/>
    <property type="evidence" value="ECO:0007669"/>
    <property type="project" value="TreeGrafter"/>
</dbReference>
<dbReference type="GO" id="GO:0009535">
    <property type="term" value="C:chloroplast thylakoid membrane"/>
    <property type="evidence" value="ECO:0007669"/>
    <property type="project" value="TreeGrafter"/>
</dbReference>
<keyword evidence="8" id="KW-1185">Reference proteome</keyword>
<comment type="similarity">
    <text evidence="2 6">Belongs to the GDT1 family.</text>
</comment>
<feature type="transmembrane region" description="Helical" evidence="6">
    <location>
        <begin position="43"/>
        <end position="64"/>
    </location>
</feature>
<name>A0A699YR65_HAELA</name>
<evidence type="ECO:0000256" key="2">
    <source>
        <dbReference type="ARBA" id="ARBA00009190"/>
    </source>
</evidence>
<comment type="subcellular location">
    <subcellularLocation>
        <location evidence="1 6">Membrane</location>
        <topology evidence="1 6">Multi-pass membrane protein</topology>
    </subcellularLocation>
</comment>
<evidence type="ECO:0000313" key="8">
    <source>
        <dbReference type="Proteomes" id="UP000485058"/>
    </source>
</evidence>
<protein>
    <recommendedName>
        <fullName evidence="6">GDT1 family protein</fullName>
    </recommendedName>
</protein>
<dbReference type="GO" id="GO:0005794">
    <property type="term" value="C:Golgi apparatus"/>
    <property type="evidence" value="ECO:0007669"/>
    <property type="project" value="TreeGrafter"/>
</dbReference>
<dbReference type="InterPro" id="IPR001727">
    <property type="entry name" value="GDT1-like"/>
</dbReference>
<reference evidence="7 8" key="1">
    <citation type="submission" date="2020-02" db="EMBL/GenBank/DDBJ databases">
        <title>Draft genome sequence of Haematococcus lacustris strain NIES-144.</title>
        <authorList>
            <person name="Morimoto D."/>
            <person name="Nakagawa S."/>
            <person name="Yoshida T."/>
            <person name="Sawayama S."/>
        </authorList>
    </citation>
    <scope>NUCLEOTIDE SEQUENCE [LARGE SCALE GENOMIC DNA]</scope>
    <source>
        <strain evidence="7 8">NIES-144</strain>
    </source>
</reference>
<evidence type="ECO:0000256" key="1">
    <source>
        <dbReference type="ARBA" id="ARBA00004141"/>
    </source>
</evidence>
<feature type="non-terminal residue" evidence="7">
    <location>
        <position position="70"/>
    </location>
</feature>
<dbReference type="PANTHER" id="PTHR12608">
    <property type="entry name" value="TRANSMEMBRANE PROTEIN HTP-1 RELATED"/>
    <property type="match status" value="1"/>
</dbReference>
<dbReference type="GO" id="GO:0032468">
    <property type="term" value="P:Golgi calcium ion homeostasis"/>
    <property type="evidence" value="ECO:0007669"/>
    <property type="project" value="TreeGrafter"/>
</dbReference>
<organism evidence="7 8">
    <name type="scientific">Haematococcus lacustris</name>
    <name type="common">Green alga</name>
    <name type="synonym">Haematococcus pluvialis</name>
    <dbReference type="NCBI Taxonomy" id="44745"/>
    <lineage>
        <taxon>Eukaryota</taxon>
        <taxon>Viridiplantae</taxon>
        <taxon>Chlorophyta</taxon>
        <taxon>core chlorophytes</taxon>
        <taxon>Chlorophyceae</taxon>
        <taxon>CS clade</taxon>
        <taxon>Chlamydomonadales</taxon>
        <taxon>Haematococcaceae</taxon>
        <taxon>Haematococcus</taxon>
    </lineage>
</organism>
<evidence type="ECO:0000256" key="6">
    <source>
        <dbReference type="RuleBase" id="RU365102"/>
    </source>
</evidence>
<evidence type="ECO:0000256" key="5">
    <source>
        <dbReference type="ARBA" id="ARBA00023136"/>
    </source>
</evidence>
<keyword evidence="3 6" id="KW-0812">Transmembrane</keyword>
<dbReference type="AlphaFoldDB" id="A0A699YR65"/>
<feature type="non-terminal residue" evidence="7">
    <location>
        <position position="1"/>
    </location>
</feature>
<dbReference type="GO" id="GO:0005384">
    <property type="term" value="F:manganese ion transmembrane transporter activity"/>
    <property type="evidence" value="ECO:0007669"/>
    <property type="project" value="TreeGrafter"/>
</dbReference>
<evidence type="ECO:0000256" key="4">
    <source>
        <dbReference type="ARBA" id="ARBA00022989"/>
    </source>
</evidence>
<evidence type="ECO:0000313" key="7">
    <source>
        <dbReference type="EMBL" id="GFH11735.1"/>
    </source>
</evidence>
<keyword evidence="4 6" id="KW-1133">Transmembrane helix</keyword>
<comment type="caution">
    <text evidence="7">The sequence shown here is derived from an EMBL/GenBank/DDBJ whole genome shotgun (WGS) entry which is preliminary data.</text>
</comment>
<comment type="caution">
    <text evidence="6">Lacks conserved residue(s) required for the propagation of feature annotation.</text>
</comment>
<dbReference type="Pfam" id="PF01169">
    <property type="entry name" value="GDT1"/>
    <property type="match status" value="1"/>
</dbReference>
<sequence>DTLKLILSTFTLVFAAEWGDKSFLATIALGAASSPLGVAGGAVAGHGVATALAVAGGAVLTRYFSPKVLQ</sequence>
<keyword evidence="5 6" id="KW-0472">Membrane</keyword>
<dbReference type="EMBL" id="BLLF01000430">
    <property type="protein sequence ID" value="GFH11735.1"/>
    <property type="molecule type" value="Genomic_DNA"/>
</dbReference>
<proteinExistence type="inferred from homology"/>
<dbReference type="GO" id="GO:0032472">
    <property type="term" value="P:Golgi calcium ion transport"/>
    <property type="evidence" value="ECO:0007669"/>
    <property type="project" value="TreeGrafter"/>
</dbReference>
<accession>A0A699YR65</accession>